<dbReference type="RefSeq" id="WP_271322736.1">
    <property type="nucleotide sequence ID" value="NZ_JAAGKO020000040.1"/>
</dbReference>
<organism evidence="1 2">
    <name type="scientific">Streptantibioticus silvisoli</name>
    <dbReference type="NCBI Taxonomy" id="2705255"/>
    <lineage>
        <taxon>Bacteria</taxon>
        <taxon>Bacillati</taxon>
        <taxon>Actinomycetota</taxon>
        <taxon>Actinomycetes</taxon>
        <taxon>Kitasatosporales</taxon>
        <taxon>Streptomycetaceae</taxon>
        <taxon>Streptantibioticus</taxon>
    </lineage>
</organism>
<dbReference type="Proteomes" id="UP001156398">
    <property type="component" value="Unassembled WGS sequence"/>
</dbReference>
<dbReference type="InterPro" id="IPR046200">
    <property type="entry name" value="DUF6233"/>
</dbReference>
<reference evidence="1 2" key="1">
    <citation type="submission" date="2023-05" db="EMBL/GenBank/DDBJ databases">
        <title>Streptantibioticus silvisoli sp. nov., acidotolerant actinomycetes 1 from pine litter.</title>
        <authorList>
            <person name="Swiecimska M."/>
            <person name="Golinska P."/>
            <person name="Sangal V."/>
            <person name="Wachnowicz B."/>
            <person name="Goodfellow M."/>
        </authorList>
    </citation>
    <scope>NUCLEOTIDE SEQUENCE [LARGE SCALE GENOMIC DNA]</scope>
    <source>
        <strain evidence="1 2">SL54</strain>
    </source>
</reference>
<dbReference type="Pfam" id="PF19746">
    <property type="entry name" value="DUF6233"/>
    <property type="match status" value="1"/>
</dbReference>
<accession>A0ABT6W7Q2</accession>
<protein>
    <submittedName>
        <fullName evidence="1">DUF6233 domain-containing protein</fullName>
    </submittedName>
</protein>
<dbReference type="EMBL" id="JAAGKO020000040">
    <property type="protein sequence ID" value="MDI5965703.1"/>
    <property type="molecule type" value="Genomic_DNA"/>
</dbReference>
<sequence>MPEPDPAEDIWAGAGPWATVTLPRGQRLRVIVTGRRRTPDGWWYEVEALLWMRSQQPGGSWAPEQAPVRFDVPADRLEPITGQDYTAVRTVDERIPRPWKVVIYSPPPDDGPAGMLHRKDCRRQAQGGLPLTDEEAVDTVRGSLYGPENRIVPCEHCRPHKAPLWLRYPPRPGR</sequence>
<evidence type="ECO:0000313" key="1">
    <source>
        <dbReference type="EMBL" id="MDI5965703.1"/>
    </source>
</evidence>
<gene>
    <name evidence="1" type="ORF">POF43_023755</name>
</gene>
<evidence type="ECO:0000313" key="2">
    <source>
        <dbReference type="Proteomes" id="UP001156398"/>
    </source>
</evidence>
<proteinExistence type="predicted"/>
<name>A0ABT6W7Q2_9ACTN</name>
<keyword evidence="2" id="KW-1185">Reference proteome</keyword>
<comment type="caution">
    <text evidence="1">The sequence shown here is derived from an EMBL/GenBank/DDBJ whole genome shotgun (WGS) entry which is preliminary data.</text>
</comment>